<comment type="similarity">
    <text evidence="1">Belongs to the gemin-2 family.</text>
</comment>
<dbReference type="AlphaFoldDB" id="A0AAP0X7S0"/>
<feature type="compositionally biased region" description="Basic residues" evidence="2">
    <location>
        <begin position="345"/>
        <end position="356"/>
    </location>
</feature>
<dbReference type="GO" id="GO:0005634">
    <property type="term" value="C:nucleus"/>
    <property type="evidence" value="ECO:0007669"/>
    <property type="project" value="TreeGrafter"/>
</dbReference>
<comment type="caution">
    <text evidence="3">The sequence shown here is derived from an EMBL/GenBank/DDBJ whole genome shotgun (WGS) entry which is preliminary data.</text>
</comment>
<dbReference type="GO" id="GO:0000387">
    <property type="term" value="P:spliceosomal snRNP assembly"/>
    <property type="evidence" value="ECO:0007669"/>
    <property type="project" value="InterPro"/>
</dbReference>
<dbReference type="InterPro" id="IPR035426">
    <property type="entry name" value="Gemin2/Brr1"/>
</dbReference>
<accession>A0AAP0X7S0</accession>
<dbReference type="Pfam" id="PF04938">
    <property type="entry name" value="SIP1"/>
    <property type="match status" value="1"/>
</dbReference>
<dbReference type="PANTHER" id="PTHR12794">
    <property type="entry name" value="GEMIN2"/>
    <property type="match status" value="1"/>
</dbReference>
<dbReference type="EMBL" id="JBBPBK010000003">
    <property type="protein sequence ID" value="KAK9288355.1"/>
    <property type="molecule type" value="Genomic_DNA"/>
</dbReference>
<evidence type="ECO:0000256" key="1">
    <source>
        <dbReference type="ARBA" id="ARBA00025758"/>
    </source>
</evidence>
<dbReference type="Proteomes" id="UP001415857">
    <property type="component" value="Unassembled WGS sequence"/>
</dbReference>
<proteinExistence type="inferred from homology"/>
<feature type="region of interest" description="Disordered" evidence="2">
    <location>
        <begin position="335"/>
        <end position="357"/>
    </location>
</feature>
<dbReference type="Gene3D" id="1.20.58.1070">
    <property type="match status" value="1"/>
</dbReference>
<evidence type="ECO:0000313" key="3">
    <source>
        <dbReference type="EMBL" id="KAK9288355.1"/>
    </source>
</evidence>
<organism evidence="3 4">
    <name type="scientific">Liquidambar formosana</name>
    <name type="common">Formosan gum</name>
    <dbReference type="NCBI Taxonomy" id="63359"/>
    <lineage>
        <taxon>Eukaryota</taxon>
        <taxon>Viridiplantae</taxon>
        <taxon>Streptophyta</taxon>
        <taxon>Embryophyta</taxon>
        <taxon>Tracheophyta</taxon>
        <taxon>Spermatophyta</taxon>
        <taxon>Magnoliopsida</taxon>
        <taxon>eudicotyledons</taxon>
        <taxon>Gunneridae</taxon>
        <taxon>Pentapetalae</taxon>
        <taxon>Saxifragales</taxon>
        <taxon>Altingiaceae</taxon>
        <taxon>Liquidambar</taxon>
    </lineage>
</organism>
<dbReference type="PANTHER" id="PTHR12794:SF0">
    <property type="entry name" value="GEM-ASSOCIATED PROTEIN 2"/>
    <property type="match status" value="1"/>
</dbReference>
<feature type="region of interest" description="Disordered" evidence="2">
    <location>
        <begin position="466"/>
        <end position="487"/>
    </location>
</feature>
<evidence type="ECO:0000256" key="2">
    <source>
        <dbReference type="SAM" id="MobiDB-lite"/>
    </source>
</evidence>
<evidence type="ECO:0000313" key="4">
    <source>
        <dbReference type="Proteomes" id="UP001415857"/>
    </source>
</evidence>
<sequence>MADDIDSDTCLRFKRRITDIEEDKRGTIVEQDSPFLSTEDRLSEIFFVTEEDQEIAGIIPAFAFDPVNIFPKKVKCSPHSDAEEKKEDVAGIAECGLGFSGFEEKKDVLESEYNKLGIAFDTENGEIAAIAENKEMVEVVGKDLSKDEVGFSAIEEASGDYTAIEKERKSVVEVEMGCSVQDCIPDLASFACSDVDENQGSLVPKNEEKQFLVESEAGSVDDVETHLVKVTDFQSSGETRGKSVKIEEGFEIDKKGCGSRTSETEELNKIVEIDCEKADGLKGNDGSITCSLKIEVIDETALIESVSLSNTGNGCGKETGLMGFAENTQRNCKNNGKYEMDGKKEKRPRRRGKGAKKGFEMNDKRNALTHICEARNDCGKNKGEGKRVYSRKEMEALRFVNVEKQQKMWYEVYCGLGPSVAKEYNDLVNCANQKHIRLNFDPRQQYGKKEEGPPILRAACSQDVDNEREDTNPLDPACGHGVSGEDGYTVSEEECSEDVESDEDYNSIQRPAFLVEGEPDFDSGPPQDGLEYLRRVRWEAAQIPKVKVAKLDRSKLNKEQTVYMPKIPDIVKCLEHLLPSKEWEDAFLADFSELRLALSCLEGSSAKASSKQPSTPILLESSGNYPRLSAILGMDSVARVSMLRRRISSVEAMSTLSRGDCLWLFALCAAVDTPLDADTSAALRCLLRKCSSLRAEKFELDDEVVMLNILATISGRFFGQSEN</sequence>
<gene>
    <name evidence="3" type="ORF">L1049_016808</name>
</gene>
<reference evidence="3 4" key="1">
    <citation type="journal article" date="2024" name="Plant J.">
        <title>Genome sequences and population genomics reveal climatic adaptation and genomic divergence between two closely related sweetgum species.</title>
        <authorList>
            <person name="Xu W.Q."/>
            <person name="Ren C.Q."/>
            <person name="Zhang X.Y."/>
            <person name="Comes H.P."/>
            <person name="Liu X.H."/>
            <person name="Li Y.G."/>
            <person name="Kettle C.J."/>
            <person name="Jalonen R."/>
            <person name="Gaisberger H."/>
            <person name="Ma Y.Z."/>
            <person name="Qiu Y.X."/>
        </authorList>
    </citation>
    <scope>NUCLEOTIDE SEQUENCE [LARGE SCALE GENOMIC DNA]</scope>
    <source>
        <strain evidence="3">Hangzhou</strain>
    </source>
</reference>
<dbReference type="GO" id="GO:0032797">
    <property type="term" value="C:SMN complex"/>
    <property type="evidence" value="ECO:0007669"/>
    <property type="project" value="TreeGrafter"/>
</dbReference>
<protein>
    <recommendedName>
        <fullName evidence="5">Gem-associated protein 2</fullName>
    </recommendedName>
</protein>
<keyword evidence="4" id="KW-1185">Reference proteome</keyword>
<name>A0AAP0X7S0_LIQFO</name>
<evidence type="ECO:0008006" key="5">
    <source>
        <dbReference type="Google" id="ProtNLM"/>
    </source>
</evidence>